<dbReference type="EMBL" id="SMDX01000007">
    <property type="protein sequence ID" value="NMI21821.1"/>
    <property type="molecule type" value="Genomic_DNA"/>
</dbReference>
<comment type="caution">
    <text evidence="1">The sequence shown here is derived from an EMBL/GenBank/DDBJ whole genome shotgun (WGS) entry which is preliminary data.</text>
</comment>
<name>A0AAW9ZPJ5_9XANT</name>
<accession>A0AAW9ZPJ5</accession>
<sequence length="79" mass="9002">MSYRFTSRISHWDGTHSSPLLTVHQSGCVPLRYASVIALGRKTETIDRVATYMRGRALSQQTMQTLPQTREFAQPQVSY</sequence>
<evidence type="ECO:0000313" key="1">
    <source>
        <dbReference type="EMBL" id="NMI21821.1"/>
    </source>
</evidence>
<gene>
    <name evidence="1" type="ORF">E1J24_08105</name>
</gene>
<evidence type="ECO:0000313" key="2">
    <source>
        <dbReference type="Proteomes" id="UP000548771"/>
    </source>
</evidence>
<proteinExistence type="predicted"/>
<dbReference type="Proteomes" id="UP000548771">
    <property type="component" value="Unassembled WGS sequence"/>
</dbReference>
<reference evidence="2" key="1">
    <citation type="journal article" date="2020" name="Syst. Appl. Microbiol.">
        <title>Clarifying the taxonomy of the causal agent of bacterial leaf spot of lettuce through a polyphasic approach reveals that Xanthomonas cynarae Trebaol et al. 2000 emend. Timilsina et al. 2019 is a later heterotypic synonym of Xanthomonas hortorum Vauterin et al. 1995.</title>
        <authorList>
            <person name="Moriniere L."/>
            <person name="Burlet A."/>
            <person name="Rosenthal E.R."/>
            <person name="Nesme X."/>
            <person name="Portier P."/>
            <person name="Bull C.T."/>
            <person name="Lavire C."/>
            <person name="Fischer-Le Saux M."/>
            <person name="Bertolla F."/>
        </authorList>
    </citation>
    <scope>NUCLEOTIDE SEQUENCE [LARGE SCALE GENOMIC DNA]</scope>
    <source>
        <strain evidence="2">CFBP2533</strain>
    </source>
</reference>
<protein>
    <submittedName>
        <fullName evidence="1">Uncharacterized protein</fullName>
    </submittedName>
</protein>
<dbReference type="AlphaFoldDB" id="A0AAW9ZPJ5"/>
<organism evidence="1 2">
    <name type="scientific">Xanthomonas hortorum pv. pelargonii</name>
    <dbReference type="NCBI Taxonomy" id="453602"/>
    <lineage>
        <taxon>Bacteria</taxon>
        <taxon>Pseudomonadati</taxon>
        <taxon>Pseudomonadota</taxon>
        <taxon>Gammaproteobacteria</taxon>
        <taxon>Lysobacterales</taxon>
        <taxon>Lysobacteraceae</taxon>
        <taxon>Xanthomonas</taxon>
    </lineage>
</organism>